<dbReference type="OrthoDB" id="14727at2"/>
<organism evidence="2 3">
    <name type="scientific">Martelella mediterranea DSM 17316</name>
    <dbReference type="NCBI Taxonomy" id="1122214"/>
    <lineage>
        <taxon>Bacteria</taxon>
        <taxon>Pseudomonadati</taxon>
        <taxon>Pseudomonadota</taxon>
        <taxon>Alphaproteobacteria</taxon>
        <taxon>Hyphomicrobiales</taxon>
        <taxon>Aurantimonadaceae</taxon>
        <taxon>Martelella</taxon>
    </lineage>
</organism>
<name>A0A1U9Z9F9_9HYPH</name>
<keyword evidence="3" id="KW-1185">Reference proteome</keyword>
<evidence type="ECO:0000313" key="2">
    <source>
        <dbReference type="EMBL" id="AQZ54270.1"/>
    </source>
</evidence>
<dbReference type="RefSeq" id="WP_018065860.1">
    <property type="nucleotide sequence ID" value="NZ_AQWH01000016.1"/>
</dbReference>
<dbReference type="KEGG" id="mmed:Mame_04978"/>
<dbReference type="eggNOG" id="COG3019">
    <property type="taxonomic scope" value="Bacteria"/>
</dbReference>
<dbReference type="Proteomes" id="UP000191135">
    <property type="component" value="Plasmid pMM259"/>
</dbReference>
<sequence length="155" mass="16612" precursor="true">MSLLRRTGFAFIASLLMSGTALAAAQHLEVLSTNGCGCCIAWTKHVEENGYTAEIEHLPMADLMQEKIKAGLQPDQTSCHTAMIEGYVIEGHVPAREIDRLLAERPGAIGLAVPGMPYGSPGMGEPGPDADPYDVLLVRRDGSTEVFANYPDGRN</sequence>
<evidence type="ECO:0008006" key="4">
    <source>
        <dbReference type="Google" id="ProtNLM"/>
    </source>
</evidence>
<keyword evidence="1" id="KW-0732">Signal</keyword>
<feature type="signal peptide" evidence="1">
    <location>
        <begin position="1"/>
        <end position="23"/>
    </location>
</feature>
<reference evidence="2 3" key="1">
    <citation type="submission" date="2017-03" db="EMBL/GenBank/DDBJ databases">
        <title>Foreign affairs: Plasmid Transfer between Roseobacters and Rhizobia.</title>
        <authorList>
            <person name="Bartling P."/>
            <person name="Bunk B."/>
            <person name="Overmann J."/>
            <person name="Brinkmann H."/>
            <person name="Petersen J."/>
        </authorList>
    </citation>
    <scope>NUCLEOTIDE SEQUENCE [LARGE SCALE GENOMIC DNA]</scope>
    <source>
        <strain evidence="2 3">MACL11</strain>
        <plasmid evidence="3">Plasmid pmm259</plasmid>
    </source>
</reference>
<dbReference type="AlphaFoldDB" id="A0A1U9Z9F9"/>
<proteinExistence type="predicted"/>
<keyword evidence="2" id="KW-0614">Plasmid</keyword>
<dbReference type="Pfam" id="PF04214">
    <property type="entry name" value="DUF411"/>
    <property type="match status" value="1"/>
</dbReference>
<evidence type="ECO:0000256" key="1">
    <source>
        <dbReference type="SAM" id="SignalP"/>
    </source>
</evidence>
<evidence type="ECO:0000313" key="3">
    <source>
        <dbReference type="Proteomes" id="UP000191135"/>
    </source>
</evidence>
<dbReference type="InterPro" id="IPR007332">
    <property type="entry name" value="DUF411"/>
</dbReference>
<feature type="chain" id="PRO_5010745759" description="Metal-binding protein" evidence="1">
    <location>
        <begin position="24"/>
        <end position="155"/>
    </location>
</feature>
<gene>
    <name evidence="2" type="ORF">Mame_04978</name>
</gene>
<geneLocation type="plasmid" evidence="3">
    <name>pmm259</name>
</geneLocation>
<protein>
    <recommendedName>
        <fullName evidence="4">Metal-binding protein</fullName>
    </recommendedName>
</protein>
<accession>A0A1U9Z9F9</accession>
<dbReference type="EMBL" id="CP020332">
    <property type="protein sequence ID" value="AQZ54270.1"/>
    <property type="molecule type" value="Genomic_DNA"/>
</dbReference>